<dbReference type="NCBIfam" id="TIGR04183">
    <property type="entry name" value="Por_Secre_tail"/>
    <property type="match status" value="1"/>
</dbReference>
<dbReference type="Gene3D" id="2.60.120.200">
    <property type="match status" value="1"/>
</dbReference>
<proteinExistence type="predicted"/>
<dbReference type="Pfam" id="PF18962">
    <property type="entry name" value="Por_Secre_tail"/>
    <property type="match status" value="1"/>
</dbReference>
<evidence type="ECO:0000256" key="2">
    <source>
        <dbReference type="SAM" id="SignalP"/>
    </source>
</evidence>
<keyword evidence="1 2" id="KW-0732">Signal</keyword>
<organism evidence="4 5">
    <name type="scientific">Polaribacter marinus</name>
    <dbReference type="NCBI Taxonomy" id="2916838"/>
    <lineage>
        <taxon>Bacteria</taxon>
        <taxon>Pseudomonadati</taxon>
        <taxon>Bacteroidota</taxon>
        <taxon>Flavobacteriia</taxon>
        <taxon>Flavobacteriales</taxon>
        <taxon>Flavobacteriaceae</taxon>
    </lineage>
</organism>
<dbReference type="Gene3D" id="2.60.40.10">
    <property type="entry name" value="Immunoglobulins"/>
    <property type="match status" value="1"/>
</dbReference>
<dbReference type="InterPro" id="IPR036116">
    <property type="entry name" value="FN3_sf"/>
</dbReference>
<dbReference type="AlphaFoldDB" id="A0A9X1VNX2"/>
<keyword evidence="5" id="KW-1185">Reference proteome</keyword>
<dbReference type="InterPro" id="IPR013783">
    <property type="entry name" value="Ig-like_fold"/>
</dbReference>
<dbReference type="Gene3D" id="2.60.120.260">
    <property type="entry name" value="Galactose-binding domain-like"/>
    <property type="match status" value="1"/>
</dbReference>
<dbReference type="NCBIfam" id="NF038128">
    <property type="entry name" value="choice_anch_J"/>
    <property type="match status" value="1"/>
</dbReference>
<sequence length="666" mass="71314">MKKITLLFLLLTISFSAHAQFPESFDGGVLPTGWTTYIGANGLGTSENWIADVNGYMYCTDENAGGVTEDWLVSPSVSITATNSLLSFYEGTLYTSVYEPTTMYVKVSTTSQTDISSFTTVSSLSATDVFGGNNSRDVDLSAYIGETVYIAWVLEQDYGDGWIVDDIFLTNPNAAAPNCATDPTPVDGATGVVLNSGEVTIGWTAPATGDIPTSYEVFWGTTSGSLTSLGFISSTTVDITNVDLSTTYYWMIVPKNSGGSSVGCAEWSFTTEDPPPPPVNDTLAGAIPIVPSAEGTGCTSSGFTLNFSTDGTTDSGMDGSCNGADTGLDQFFTWTATTEGLMFNDASPGNPGIVIRDLAGNEIACASTYAADNVILDGWNIGDDLIIQIYDYGTTVSDVAFCLELYTPPAPIVPNYSNNFDVFPGDGWFEATGAFMDPSGSTSSFDIDDFKNDVTHANGNSARVNIYGSSTDEYLISNKFDLSGGTYYLNFDLALTKYNDTAVGTFGADDYLALLVTQDDGATWTELARWDSANPILEAEEAISEITLAGYNDNTYFAFYAYSDTSNEDNDLFIDNFQITGSTLGIAKNNIDGFSLFPTLVKDKISFTSLENIESFDVFNLLGQQVFSTKINAKKAELNLSTLTKGVYIVKVKSGDSIGSYKILKE</sequence>
<dbReference type="RefSeq" id="WP_242178792.1">
    <property type="nucleotide sequence ID" value="NZ_JAKQYM010000007.1"/>
</dbReference>
<evidence type="ECO:0000313" key="5">
    <source>
        <dbReference type="Proteomes" id="UP001139369"/>
    </source>
</evidence>
<dbReference type="PROSITE" id="PS50853">
    <property type="entry name" value="FN3"/>
    <property type="match status" value="1"/>
</dbReference>
<feature type="domain" description="Fibronectin type-III" evidence="3">
    <location>
        <begin position="182"/>
        <end position="274"/>
    </location>
</feature>
<gene>
    <name evidence="4" type="ORF">MC378_10865</name>
</gene>
<evidence type="ECO:0000256" key="1">
    <source>
        <dbReference type="ARBA" id="ARBA00022729"/>
    </source>
</evidence>
<dbReference type="Proteomes" id="UP001139369">
    <property type="component" value="Unassembled WGS sequence"/>
</dbReference>
<evidence type="ECO:0000313" key="4">
    <source>
        <dbReference type="EMBL" id="MCI2229667.1"/>
    </source>
</evidence>
<protein>
    <submittedName>
        <fullName evidence="4">T9SS type A sorting domain-containing protein</fullName>
    </submittedName>
</protein>
<dbReference type="InterPro" id="IPR003961">
    <property type="entry name" value="FN3_dom"/>
</dbReference>
<dbReference type="EMBL" id="JAKQYM010000007">
    <property type="protein sequence ID" value="MCI2229667.1"/>
    <property type="molecule type" value="Genomic_DNA"/>
</dbReference>
<reference evidence="4" key="1">
    <citation type="submission" date="2022-02" db="EMBL/GenBank/DDBJ databases">
        <title>Polaribacter sp. MSW13, isolated from seawater.</title>
        <authorList>
            <person name="Kristyanto S."/>
            <person name="Jung J."/>
            <person name="Jeon C.O."/>
        </authorList>
    </citation>
    <scope>NUCLEOTIDE SEQUENCE</scope>
    <source>
        <strain evidence="4">MSW13</strain>
    </source>
</reference>
<name>A0A9X1VNX2_9FLAO</name>
<feature type="chain" id="PRO_5040988910" evidence="2">
    <location>
        <begin position="20"/>
        <end position="666"/>
    </location>
</feature>
<dbReference type="SUPFAM" id="SSF49265">
    <property type="entry name" value="Fibronectin type III"/>
    <property type="match status" value="1"/>
</dbReference>
<comment type="caution">
    <text evidence="4">The sequence shown here is derived from an EMBL/GenBank/DDBJ whole genome shotgun (WGS) entry which is preliminary data.</text>
</comment>
<dbReference type="InterPro" id="IPR026444">
    <property type="entry name" value="Secre_tail"/>
</dbReference>
<evidence type="ECO:0000259" key="3">
    <source>
        <dbReference type="PROSITE" id="PS50853"/>
    </source>
</evidence>
<feature type="signal peptide" evidence="2">
    <location>
        <begin position="1"/>
        <end position="19"/>
    </location>
</feature>
<accession>A0A9X1VNX2</accession>